<dbReference type="EMBL" id="WHUW01000363">
    <property type="protein sequence ID" value="KAF8415177.1"/>
    <property type="molecule type" value="Genomic_DNA"/>
</dbReference>
<feature type="region of interest" description="Disordered" evidence="1">
    <location>
        <begin position="64"/>
        <end position="146"/>
    </location>
</feature>
<dbReference type="Proteomes" id="UP001194468">
    <property type="component" value="Unassembled WGS sequence"/>
</dbReference>
<dbReference type="AlphaFoldDB" id="A0AAD4BAZ7"/>
<feature type="compositionally biased region" description="Basic and acidic residues" evidence="1">
    <location>
        <begin position="93"/>
        <end position="119"/>
    </location>
</feature>
<gene>
    <name evidence="2" type="ORF">L210DRAFT_3657838</name>
</gene>
<evidence type="ECO:0000313" key="3">
    <source>
        <dbReference type="Proteomes" id="UP001194468"/>
    </source>
</evidence>
<proteinExistence type="predicted"/>
<sequence length="168" mass="18351">MDVDVEAEGAWGWKRDTPLVQRPPTACARPSAVHPSAIASDNNEDKPRLFLVLYPGVQSRHALERTKVRGSERKGDYPYCRGRGKAPANGDGEGLKKEGDVGEDKERTSGGEASRDNQHDPSLGGGWRRGPELTSTTSRWVEDGDEGRLTIIDQTSCITLMSHRAPSL</sequence>
<protein>
    <submittedName>
        <fullName evidence="2">Uncharacterized protein</fullName>
    </submittedName>
</protein>
<comment type="caution">
    <text evidence="2">The sequence shown here is derived from an EMBL/GenBank/DDBJ whole genome shotgun (WGS) entry which is preliminary data.</text>
</comment>
<keyword evidence="3" id="KW-1185">Reference proteome</keyword>
<feature type="compositionally biased region" description="Basic and acidic residues" evidence="1">
    <location>
        <begin position="64"/>
        <end position="76"/>
    </location>
</feature>
<organism evidence="2 3">
    <name type="scientific">Boletus edulis BED1</name>
    <dbReference type="NCBI Taxonomy" id="1328754"/>
    <lineage>
        <taxon>Eukaryota</taxon>
        <taxon>Fungi</taxon>
        <taxon>Dikarya</taxon>
        <taxon>Basidiomycota</taxon>
        <taxon>Agaricomycotina</taxon>
        <taxon>Agaricomycetes</taxon>
        <taxon>Agaricomycetidae</taxon>
        <taxon>Boletales</taxon>
        <taxon>Boletineae</taxon>
        <taxon>Boletaceae</taxon>
        <taxon>Boletoideae</taxon>
        <taxon>Boletus</taxon>
    </lineage>
</organism>
<feature type="region of interest" description="Disordered" evidence="1">
    <location>
        <begin position="16"/>
        <end position="44"/>
    </location>
</feature>
<evidence type="ECO:0000313" key="2">
    <source>
        <dbReference type="EMBL" id="KAF8415177.1"/>
    </source>
</evidence>
<name>A0AAD4BAZ7_BOLED</name>
<reference evidence="2" key="1">
    <citation type="submission" date="2019-10" db="EMBL/GenBank/DDBJ databases">
        <authorList>
            <consortium name="DOE Joint Genome Institute"/>
            <person name="Kuo A."/>
            <person name="Miyauchi S."/>
            <person name="Kiss E."/>
            <person name="Drula E."/>
            <person name="Kohler A."/>
            <person name="Sanchez-Garcia M."/>
            <person name="Andreopoulos B."/>
            <person name="Barry K.W."/>
            <person name="Bonito G."/>
            <person name="Buee M."/>
            <person name="Carver A."/>
            <person name="Chen C."/>
            <person name="Cichocki N."/>
            <person name="Clum A."/>
            <person name="Culley D."/>
            <person name="Crous P.W."/>
            <person name="Fauchery L."/>
            <person name="Girlanda M."/>
            <person name="Hayes R."/>
            <person name="Keri Z."/>
            <person name="LaButti K."/>
            <person name="Lipzen A."/>
            <person name="Lombard V."/>
            <person name="Magnuson J."/>
            <person name="Maillard F."/>
            <person name="Morin E."/>
            <person name="Murat C."/>
            <person name="Nolan M."/>
            <person name="Ohm R."/>
            <person name="Pangilinan J."/>
            <person name="Pereira M."/>
            <person name="Perotto S."/>
            <person name="Peter M."/>
            <person name="Riley R."/>
            <person name="Sitrit Y."/>
            <person name="Stielow B."/>
            <person name="Szollosi G."/>
            <person name="Zifcakova L."/>
            <person name="Stursova M."/>
            <person name="Spatafora J.W."/>
            <person name="Tedersoo L."/>
            <person name="Vaario L.-M."/>
            <person name="Yamada A."/>
            <person name="Yan M."/>
            <person name="Wang P."/>
            <person name="Xu J."/>
            <person name="Bruns T."/>
            <person name="Baldrian P."/>
            <person name="Vilgalys R."/>
            <person name="Henrissat B."/>
            <person name="Grigoriev I.V."/>
            <person name="Hibbett D."/>
            <person name="Nagy L.G."/>
            <person name="Martin F.M."/>
        </authorList>
    </citation>
    <scope>NUCLEOTIDE SEQUENCE</scope>
    <source>
        <strain evidence="2">BED1</strain>
    </source>
</reference>
<reference evidence="2" key="2">
    <citation type="journal article" date="2020" name="Nat. Commun.">
        <title>Large-scale genome sequencing of mycorrhizal fungi provides insights into the early evolution of symbiotic traits.</title>
        <authorList>
            <person name="Miyauchi S."/>
            <person name="Kiss E."/>
            <person name="Kuo A."/>
            <person name="Drula E."/>
            <person name="Kohler A."/>
            <person name="Sanchez-Garcia M."/>
            <person name="Morin E."/>
            <person name="Andreopoulos B."/>
            <person name="Barry K.W."/>
            <person name="Bonito G."/>
            <person name="Buee M."/>
            <person name="Carver A."/>
            <person name="Chen C."/>
            <person name="Cichocki N."/>
            <person name="Clum A."/>
            <person name="Culley D."/>
            <person name="Crous P.W."/>
            <person name="Fauchery L."/>
            <person name="Girlanda M."/>
            <person name="Hayes R.D."/>
            <person name="Keri Z."/>
            <person name="LaButti K."/>
            <person name="Lipzen A."/>
            <person name="Lombard V."/>
            <person name="Magnuson J."/>
            <person name="Maillard F."/>
            <person name="Murat C."/>
            <person name="Nolan M."/>
            <person name="Ohm R.A."/>
            <person name="Pangilinan J."/>
            <person name="Pereira M.F."/>
            <person name="Perotto S."/>
            <person name="Peter M."/>
            <person name="Pfister S."/>
            <person name="Riley R."/>
            <person name="Sitrit Y."/>
            <person name="Stielow J.B."/>
            <person name="Szollosi G."/>
            <person name="Zifcakova L."/>
            <person name="Stursova M."/>
            <person name="Spatafora J.W."/>
            <person name="Tedersoo L."/>
            <person name="Vaario L.M."/>
            <person name="Yamada A."/>
            <person name="Yan M."/>
            <person name="Wang P."/>
            <person name="Xu J."/>
            <person name="Bruns T."/>
            <person name="Baldrian P."/>
            <person name="Vilgalys R."/>
            <person name="Dunand C."/>
            <person name="Henrissat B."/>
            <person name="Grigoriev I.V."/>
            <person name="Hibbett D."/>
            <person name="Nagy L.G."/>
            <person name="Martin F.M."/>
        </authorList>
    </citation>
    <scope>NUCLEOTIDE SEQUENCE</scope>
    <source>
        <strain evidence="2">BED1</strain>
    </source>
</reference>
<evidence type="ECO:0000256" key="1">
    <source>
        <dbReference type="SAM" id="MobiDB-lite"/>
    </source>
</evidence>
<accession>A0AAD4BAZ7</accession>